<reference evidence="4 5" key="1">
    <citation type="submission" date="2018-03" db="EMBL/GenBank/DDBJ databases">
        <title>Massilia armeniaca sp. nov., isolated from desert soil.</title>
        <authorList>
            <person name="Huang H."/>
            <person name="Ren M."/>
        </authorList>
    </citation>
    <scope>NUCLEOTIDE SEQUENCE [LARGE SCALE GENOMIC DNA]</scope>
    <source>
        <strain evidence="4 5">ZMN-3</strain>
    </source>
</reference>
<dbReference type="InterPro" id="IPR035919">
    <property type="entry name" value="EAL_sf"/>
</dbReference>
<dbReference type="InterPro" id="IPR001633">
    <property type="entry name" value="EAL_dom"/>
</dbReference>
<dbReference type="PANTHER" id="PTHR33121">
    <property type="entry name" value="CYCLIC DI-GMP PHOSPHODIESTERASE PDEF"/>
    <property type="match status" value="1"/>
</dbReference>
<organism evidence="4 5">
    <name type="scientific">Pseudoduganella armeniaca</name>
    <dbReference type="NCBI Taxonomy" id="2072590"/>
    <lineage>
        <taxon>Bacteria</taxon>
        <taxon>Pseudomonadati</taxon>
        <taxon>Pseudomonadota</taxon>
        <taxon>Betaproteobacteria</taxon>
        <taxon>Burkholderiales</taxon>
        <taxon>Oxalobacteraceae</taxon>
        <taxon>Telluria group</taxon>
        <taxon>Pseudoduganella</taxon>
    </lineage>
</organism>
<evidence type="ECO:0000259" key="2">
    <source>
        <dbReference type="PROSITE" id="PS50110"/>
    </source>
</evidence>
<dbReference type="Gene3D" id="3.20.20.450">
    <property type="entry name" value="EAL domain"/>
    <property type="match status" value="1"/>
</dbReference>
<proteinExistence type="predicted"/>
<dbReference type="SMART" id="SM00052">
    <property type="entry name" value="EAL"/>
    <property type="match status" value="1"/>
</dbReference>
<evidence type="ECO:0000256" key="1">
    <source>
        <dbReference type="PROSITE-ProRule" id="PRU00169"/>
    </source>
</evidence>
<dbReference type="Gene3D" id="3.40.50.2300">
    <property type="match status" value="1"/>
</dbReference>
<dbReference type="Pfam" id="PF00563">
    <property type="entry name" value="EAL"/>
    <property type="match status" value="1"/>
</dbReference>
<dbReference type="AlphaFoldDB" id="A0A2R4CCC5"/>
<dbReference type="PANTHER" id="PTHR33121:SF70">
    <property type="entry name" value="SIGNALING PROTEIN YKOW"/>
    <property type="match status" value="1"/>
</dbReference>
<dbReference type="PROSITE" id="PS50110">
    <property type="entry name" value="RESPONSE_REGULATORY"/>
    <property type="match status" value="1"/>
</dbReference>
<dbReference type="EMBL" id="CP028324">
    <property type="protein sequence ID" value="AVR97212.1"/>
    <property type="molecule type" value="Genomic_DNA"/>
</dbReference>
<name>A0A2R4CCC5_9BURK</name>
<dbReference type="RefSeq" id="WP_107142561.1">
    <property type="nucleotide sequence ID" value="NZ_CP028324.1"/>
</dbReference>
<feature type="domain" description="EAL" evidence="3">
    <location>
        <begin position="141"/>
        <end position="394"/>
    </location>
</feature>
<evidence type="ECO:0000259" key="3">
    <source>
        <dbReference type="PROSITE" id="PS50883"/>
    </source>
</evidence>
<dbReference type="InterPro" id="IPR001789">
    <property type="entry name" value="Sig_transdc_resp-reg_receiver"/>
</dbReference>
<dbReference type="PROSITE" id="PS50883">
    <property type="entry name" value="EAL"/>
    <property type="match status" value="1"/>
</dbReference>
<gene>
    <name evidence="4" type="ORF">C9I28_17360</name>
</gene>
<dbReference type="InterPro" id="IPR011006">
    <property type="entry name" value="CheY-like_superfamily"/>
</dbReference>
<evidence type="ECO:0000313" key="5">
    <source>
        <dbReference type="Proteomes" id="UP000240505"/>
    </source>
</evidence>
<dbReference type="GO" id="GO:0000160">
    <property type="term" value="P:phosphorelay signal transduction system"/>
    <property type="evidence" value="ECO:0007669"/>
    <property type="project" value="InterPro"/>
</dbReference>
<dbReference type="SUPFAM" id="SSF141868">
    <property type="entry name" value="EAL domain-like"/>
    <property type="match status" value="1"/>
</dbReference>
<dbReference type="Pfam" id="PF00072">
    <property type="entry name" value="Response_reg"/>
    <property type="match status" value="1"/>
</dbReference>
<dbReference type="OrthoDB" id="9813903at2"/>
<accession>A0A2R4CCC5</accession>
<dbReference type="InterPro" id="IPR050706">
    <property type="entry name" value="Cyclic-di-GMP_PDE-like"/>
</dbReference>
<dbReference type="SUPFAM" id="SSF52172">
    <property type="entry name" value="CheY-like"/>
    <property type="match status" value="1"/>
</dbReference>
<evidence type="ECO:0000313" key="4">
    <source>
        <dbReference type="EMBL" id="AVR97212.1"/>
    </source>
</evidence>
<dbReference type="KEGG" id="masz:C9I28_17360"/>
<dbReference type="CDD" id="cd01948">
    <property type="entry name" value="EAL"/>
    <property type="match status" value="1"/>
</dbReference>
<feature type="domain" description="Response regulatory" evidence="2">
    <location>
        <begin position="7"/>
        <end position="129"/>
    </location>
</feature>
<protein>
    <submittedName>
        <fullName evidence="4">Oxygen sensor protein</fullName>
    </submittedName>
</protein>
<keyword evidence="5" id="KW-1185">Reference proteome</keyword>
<dbReference type="SMART" id="SM00448">
    <property type="entry name" value="REC"/>
    <property type="match status" value="1"/>
</dbReference>
<keyword evidence="1" id="KW-0597">Phosphoprotein</keyword>
<dbReference type="Proteomes" id="UP000240505">
    <property type="component" value="Chromosome"/>
</dbReference>
<sequence length="397" mass="43225">MDIAQLQFLVAEAEPVQRELLAGLLRSLGAQHIHTVPDGHAALLAVQGAAPPIDIAVIDLALPGMDGLELIRRLAEERCRAGLIVVGAQSGDILFSVETMALAYGVELLGTTAKPATVGRLEKLIGHYTPPGAPEAAPAHPEFTFAEVGKGLQAREFDPFFQPKIELETGQLKGLEMFARWRHPQHGVLGPSSFVPVLAANGRIDFLDWSMIEKSVAACRTLHDQGIPISFSVNVAPSTLSHPQFVGQITACLERHRILPGYITFEITESAVLQTDPHLLERLLRLRMMGFGLAIDDYGTGRSNLQLLASIPFSELKIDRSFVDGASKKRAIGTVLKSCLGLARSLDRHSCAVGVETKQDWDFLQGLGCTYAQGYYIGSPMAVEDVPAWLAEWREFF</sequence>
<dbReference type="GO" id="GO:0071111">
    <property type="term" value="F:cyclic-guanylate-specific phosphodiesterase activity"/>
    <property type="evidence" value="ECO:0007669"/>
    <property type="project" value="InterPro"/>
</dbReference>
<feature type="modified residue" description="4-aspartylphosphate" evidence="1">
    <location>
        <position position="59"/>
    </location>
</feature>